<gene>
    <name evidence="1" type="ORF">ANN_13245</name>
</gene>
<dbReference type="Proteomes" id="UP001148838">
    <property type="component" value="Unassembled WGS sequence"/>
</dbReference>
<dbReference type="Gene3D" id="3.30.420.10">
    <property type="entry name" value="Ribonuclease H-like superfamily/Ribonuclease H"/>
    <property type="match status" value="1"/>
</dbReference>
<evidence type="ECO:0000313" key="2">
    <source>
        <dbReference type="Proteomes" id="UP001148838"/>
    </source>
</evidence>
<accession>A0ABQ8TJC9</accession>
<sequence>MLRKRGCHGRMTRIKPLVFEVNTKKRLEFANNNIDKDEAWWNDVIFVDESPFSVFSHAGRVMVWRKVKEDMKIDNLQPTVKHGGGKFMVWGCMSAAGVWELVFIDGCAVLVSGYRRVGAGALHSPERSITTRVHCNLTSRSARFSSTYMYLKNTPLPLSKVIIRNNRNFSQVQCVFLSFFCSQIVDEGFRQDEVVYFPSTSNFDAEYCILYVLK</sequence>
<comment type="caution">
    <text evidence="1">The sequence shown here is derived from an EMBL/GenBank/DDBJ whole genome shotgun (WGS) entry which is preliminary data.</text>
</comment>
<evidence type="ECO:0000313" key="1">
    <source>
        <dbReference type="EMBL" id="KAJ4446549.1"/>
    </source>
</evidence>
<dbReference type="EMBL" id="JAJSOF020000009">
    <property type="protein sequence ID" value="KAJ4446549.1"/>
    <property type="molecule type" value="Genomic_DNA"/>
</dbReference>
<organism evidence="1 2">
    <name type="scientific">Periplaneta americana</name>
    <name type="common">American cockroach</name>
    <name type="synonym">Blatta americana</name>
    <dbReference type="NCBI Taxonomy" id="6978"/>
    <lineage>
        <taxon>Eukaryota</taxon>
        <taxon>Metazoa</taxon>
        <taxon>Ecdysozoa</taxon>
        <taxon>Arthropoda</taxon>
        <taxon>Hexapoda</taxon>
        <taxon>Insecta</taxon>
        <taxon>Pterygota</taxon>
        <taxon>Neoptera</taxon>
        <taxon>Polyneoptera</taxon>
        <taxon>Dictyoptera</taxon>
        <taxon>Blattodea</taxon>
        <taxon>Blattoidea</taxon>
        <taxon>Blattidae</taxon>
        <taxon>Blattinae</taxon>
        <taxon>Periplaneta</taxon>
    </lineage>
</organism>
<reference evidence="1 2" key="1">
    <citation type="journal article" date="2022" name="Allergy">
        <title>Genome assembly and annotation of Periplaneta americana reveal a comprehensive cockroach allergen profile.</title>
        <authorList>
            <person name="Wang L."/>
            <person name="Xiong Q."/>
            <person name="Saelim N."/>
            <person name="Wang L."/>
            <person name="Nong W."/>
            <person name="Wan A.T."/>
            <person name="Shi M."/>
            <person name="Liu X."/>
            <person name="Cao Q."/>
            <person name="Hui J.H.L."/>
            <person name="Sookrung N."/>
            <person name="Leung T.F."/>
            <person name="Tungtrongchitr A."/>
            <person name="Tsui S.K.W."/>
        </authorList>
    </citation>
    <scope>NUCLEOTIDE SEQUENCE [LARGE SCALE GENOMIC DNA]</scope>
    <source>
        <strain evidence="1">PWHHKU_190912</strain>
    </source>
</reference>
<evidence type="ECO:0008006" key="3">
    <source>
        <dbReference type="Google" id="ProtNLM"/>
    </source>
</evidence>
<keyword evidence="2" id="KW-1185">Reference proteome</keyword>
<proteinExistence type="predicted"/>
<name>A0ABQ8TJC9_PERAM</name>
<dbReference type="InterPro" id="IPR036397">
    <property type="entry name" value="RNaseH_sf"/>
</dbReference>
<protein>
    <recommendedName>
        <fullName evidence="3">Transposable element Tc1 transposase</fullName>
    </recommendedName>
</protein>